<accession>A0A2A2FBE2</accession>
<proteinExistence type="predicted"/>
<evidence type="ECO:0000256" key="5">
    <source>
        <dbReference type="ARBA" id="ARBA00023136"/>
    </source>
</evidence>
<evidence type="ECO:0000256" key="1">
    <source>
        <dbReference type="ARBA" id="ARBA00004651"/>
    </source>
</evidence>
<dbReference type="Pfam" id="PF03899">
    <property type="entry name" value="ATP-synt_I"/>
    <property type="match status" value="1"/>
</dbReference>
<feature type="transmembrane region" description="Helical" evidence="6">
    <location>
        <begin position="35"/>
        <end position="57"/>
    </location>
</feature>
<evidence type="ECO:0000256" key="3">
    <source>
        <dbReference type="ARBA" id="ARBA00022692"/>
    </source>
</evidence>
<keyword evidence="8" id="KW-1185">Reference proteome</keyword>
<evidence type="ECO:0000313" key="8">
    <source>
        <dbReference type="Proteomes" id="UP000218896"/>
    </source>
</evidence>
<dbReference type="InterPro" id="IPR005598">
    <property type="entry name" value="ATP_synth_I"/>
</dbReference>
<gene>
    <name evidence="7" type="ORF">CK501_02535</name>
</gene>
<reference evidence="7 8" key="1">
    <citation type="submission" date="2017-08" db="EMBL/GenBank/DDBJ databases">
        <title>Halovibrio sewagensis sp. nov., isolated from wastewater of high salinity.</title>
        <authorList>
            <person name="Dong X."/>
            <person name="Zhang G."/>
        </authorList>
    </citation>
    <scope>NUCLEOTIDE SEQUENCE [LARGE SCALE GENOMIC DNA]</scope>
    <source>
        <strain evidence="7 8">YL5-2</strain>
    </source>
</reference>
<organism evidence="7 8">
    <name type="scientific">Halovibrio salipaludis</name>
    <dbReference type="NCBI Taxonomy" id="2032626"/>
    <lineage>
        <taxon>Bacteria</taxon>
        <taxon>Pseudomonadati</taxon>
        <taxon>Pseudomonadota</taxon>
        <taxon>Gammaproteobacteria</taxon>
        <taxon>Oceanospirillales</taxon>
        <taxon>Halomonadaceae</taxon>
        <taxon>Halovibrio</taxon>
    </lineage>
</organism>
<name>A0A2A2FBE2_9GAMM</name>
<feature type="transmembrane region" description="Helical" evidence="6">
    <location>
        <begin position="101"/>
        <end position="120"/>
    </location>
</feature>
<evidence type="ECO:0000256" key="4">
    <source>
        <dbReference type="ARBA" id="ARBA00022989"/>
    </source>
</evidence>
<protein>
    <submittedName>
        <fullName evidence="7">F0F1 ATP synthase subunit I</fullName>
    </submittedName>
</protein>
<comment type="caution">
    <text evidence="7">The sequence shown here is derived from an EMBL/GenBank/DDBJ whole genome shotgun (WGS) entry which is preliminary data.</text>
</comment>
<evidence type="ECO:0000256" key="2">
    <source>
        <dbReference type="ARBA" id="ARBA00022475"/>
    </source>
</evidence>
<dbReference type="Proteomes" id="UP000218896">
    <property type="component" value="Unassembled WGS sequence"/>
</dbReference>
<comment type="subcellular location">
    <subcellularLocation>
        <location evidence="1">Cell membrane</location>
        <topology evidence="1">Multi-pass membrane protein</topology>
    </subcellularLocation>
</comment>
<evidence type="ECO:0000313" key="7">
    <source>
        <dbReference type="EMBL" id="PAU82044.1"/>
    </source>
</evidence>
<evidence type="ECO:0000256" key="6">
    <source>
        <dbReference type="SAM" id="Phobius"/>
    </source>
</evidence>
<sequence>MLNIRRPPVGRLITLQLGILLLISSLFLLESALGARSALFGGLAYWIPNSLFALRYFRHSGARRMGAVFAAMMAGEMFKLSATVVLLAGTLMLIQPIDGPALFTGFGTMILSHMLTPLVFSRVANR</sequence>
<keyword evidence="2" id="KW-1003">Cell membrane</keyword>
<feature type="transmembrane region" description="Helical" evidence="6">
    <location>
        <begin position="77"/>
        <end position="95"/>
    </location>
</feature>
<dbReference type="AlphaFoldDB" id="A0A2A2FBE2"/>
<keyword evidence="5 6" id="KW-0472">Membrane</keyword>
<dbReference type="EMBL" id="NSKD01000001">
    <property type="protein sequence ID" value="PAU82044.1"/>
    <property type="molecule type" value="Genomic_DNA"/>
</dbReference>
<keyword evidence="4 6" id="KW-1133">Transmembrane helix</keyword>
<dbReference type="GO" id="GO:0005886">
    <property type="term" value="C:plasma membrane"/>
    <property type="evidence" value="ECO:0007669"/>
    <property type="project" value="UniProtKB-SubCell"/>
</dbReference>
<keyword evidence="3 6" id="KW-0812">Transmembrane</keyword>
<feature type="transmembrane region" description="Helical" evidence="6">
    <location>
        <begin position="12"/>
        <end position="29"/>
    </location>
</feature>